<dbReference type="EMBL" id="JAIUEN010000126">
    <property type="protein sequence ID" value="MCE3363189.1"/>
    <property type="molecule type" value="Genomic_DNA"/>
</dbReference>
<accession>A0A0C6ERS2</accession>
<dbReference type="EMBL" id="AB983236">
    <property type="protein sequence ID" value="BAQ35624.1"/>
    <property type="molecule type" value="Genomic_DNA"/>
</dbReference>
<organism evidence="1">
    <name type="scientific">Staphylococcus aureus</name>
    <dbReference type="NCBI Taxonomy" id="1280"/>
    <lineage>
        <taxon>Bacteria</taxon>
        <taxon>Bacillati</taxon>
        <taxon>Bacillota</taxon>
        <taxon>Bacilli</taxon>
        <taxon>Bacillales</taxon>
        <taxon>Staphylococcaceae</taxon>
        <taxon>Staphylococcus</taxon>
    </lineage>
</organism>
<dbReference type="PATRIC" id="fig|1280.7175.peg.1820"/>
<evidence type="ECO:0000313" key="2">
    <source>
        <dbReference type="EMBL" id="MCE3363189.1"/>
    </source>
</evidence>
<evidence type="ECO:0000313" key="1">
    <source>
        <dbReference type="EMBL" id="BAQ35624.1"/>
    </source>
</evidence>
<protein>
    <submittedName>
        <fullName evidence="1">Uncharacterized protein</fullName>
    </submittedName>
</protein>
<reference evidence="1" key="1">
    <citation type="submission" date="2014-08" db="EMBL/GenBank/DDBJ databases">
        <title>Comparative genomics of MRSA.</title>
        <authorList>
            <person name="Yamamoto T."/>
        </authorList>
    </citation>
    <scope>NUCLEOTIDE SEQUENCE</scope>
    <source>
        <strain evidence="1">OC3</strain>
    </source>
</reference>
<reference evidence="2" key="2">
    <citation type="journal article" date="2021" name="Front Med (Lausanne)">
        <title>The Prevalence and Determinants of Fusidic Acid Resistance Among Methicillin-Resistant Staphylococcus aureus Clinical Isolates in China.</title>
        <authorList>
            <person name="Zhao H."/>
            <person name="Wang X."/>
            <person name="Wang B."/>
            <person name="Xu Y."/>
            <person name="Rao L."/>
            <person name="Wan B."/>
            <person name="Guo Y."/>
            <person name="Wu X."/>
            <person name="Yu J."/>
            <person name="Chen L."/>
            <person name="Li M."/>
            <person name="Yu F."/>
        </authorList>
    </citation>
    <scope>NUCLEOTIDE SEQUENCE</scope>
    <source>
        <strain evidence="2">NC-4</strain>
    </source>
</reference>
<proteinExistence type="predicted"/>
<gene>
    <name evidence="2" type="ORF">LB359_12760</name>
</gene>
<dbReference type="NCBIfam" id="NF047426">
    <property type="entry name" value="tail_chap_PVL_C"/>
    <property type="match status" value="1"/>
</dbReference>
<reference evidence="2" key="3">
    <citation type="submission" date="2023-08" db="EMBL/GenBank/DDBJ databases">
        <authorList>
            <person name="Zhao H."/>
            <person name="Wang X."/>
        </authorList>
    </citation>
    <scope>NUCLEOTIDE SEQUENCE</scope>
    <source>
        <strain evidence="2">NC-4</strain>
    </source>
</reference>
<name>A0A0C6ERS2_STAAU</name>
<sequence>MLKNMDTLMMDLIENGKDANEVLKMPFHYVLSIYQNKNNDISEEKAEALIDAF</sequence>
<dbReference type="Proteomes" id="UP001200271">
    <property type="component" value="Unassembled WGS sequence"/>
</dbReference>
<dbReference type="AlphaFoldDB" id="A0A0C6ERS2"/>